<dbReference type="KEGG" id="cbf:CLI_1270"/>
<evidence type="ECO:0000313" key="2">
    <source>
        <dbReference type="EMBL" id="ABS42688.1"/>
    </source>
</evidence>
<dbReference type="Proteomes" id="UP000002410">
    <property type="component" value="Chromosome"/>
</dbReference>
<dbReference type="HOGENOM" id="CLU_2932987_0_0_9"/>
<feature type="transmembrane region" description="Helical" evidence="1">
    <location>
        <begin position="26"/>
        <end position="45"/>
    </location>
</feature>
<proteinExistence type="predicted"/>
<evidence type="ECO:0000313" key="3">
    <source>
        <dbReference type="Proteomes" id="UP000002410"/>
    </source>
</evidence>
<keyword evidence="1" id="KW-1133">Transmembrane helix</keyword>
<dbReference type="EMBL" id="CP000728">
    <property type="protein sequence ID" value="ABS42688.1"/>
    <property type="molecule type" value="Genomic_DNA"/>
</dbReference>
<keyword evidence="1" id="KW-0812">Transmembrane</keyword>
<sequence>MVITESIGSINIYDPVERTIPATNEMIKYFLISLILIMFLYKIYIEMKHKILISIEGIIV</sequence>
<gene>
    <name evidence="2" type="ordered locus">CLI_1270</name>
</gene>
<protein>
    <submittedName>
        <fullName evidence="2">Uncharacterized protein</fullName>
    </submittedName>
</protein>
<keyword evidence="1" id="KW-0472">Membrane</keyword>
<organism evidence="2 3">
    <name type="scientific">Clostridium botulinum (strain Langeland / NCTC 10281 / Type F)</name>
    <dbReference type="NCBI Taxonomy" id="441772"/>
    <lineage>
        <taxon>Bacteria</taxon>
        <taxon>Bacillati</taxon>
        <taxon>Bacillota</taxon>
        <taxon>Clostridia</taxon>
        <taxon>Eubacteriales</taxon>
        <taxon>Clostridiaceae</taxon>
        <taxon>Clostridium</taxon>
    </lineage>
</organism>
<accession>A7GCM6</accession>
<reference evidence="3" key="1">
    <citation type="submission" date="2007-06" db="EMBL/GenBank/DDBJ databases">
        <authorList>
            <person name="Brinkac L.M."/>
            <person name="Daugherty S."/>
            <person name="Dodson R.J."/>
            <person name="Madupu R."/>
            <person name="Brown J.L."/>
            <person name="Bruce D."/>
            <person name="Detter C."/>
            <person name="Munk C."/>
            <person name="Smith L.A."/>
            <person name="Smith T.J."/>
            <person name="White O."/>
            <person name="Brettin T.S."/>
        </authorList>
    </citation>
    <scope>NUCLEOTIDE SEQUENCE [LARGE SCALE GENOMIC DNA]</scope>
    <source>
        <strain evidence="3">Langeland / NCTC 10281 / Type F</strain>
    </source>
</reference>
<name>A7GCM6_CLOBL</name>
<evidence type="ECO:0000256" key="1">
    <source>
        <dbReference type="SAM" id="Phobius"/>
    </source>
</evidence>
<dbReference type="AlphaFoldDB" id="A7GCM6"/>